<evidence type="ECO:0000313" key="1">
    <source>
        <dbReference type="EMBL" id="EFB90319.1"/>
    </source>
</evidence>
<protein>
    <submittedName>
        <fullName evidence="1">Uncharacterized protein</fullName>
    </submittedName>
</protein>
<keyword evidence="2" id="KW-1185">Reference proteome</keyword>
<sequence>MAVTRRPASTRPITSLIITGHGGAICAARFANPPRSAPVFGFLIKNSISPFFSAQRNRRVTRNP</sequence>
<evidence type="ECO:0000313" key="2">
    <source>
        <dbReference type="Proteomes" id="UP000006462"/>
    </source>
</evidence>
<proteinExistence type="predicted"/>
<dbReference type="Proteomes" id="UP000006462">
    <property type="component" value="Unassembled WGS sequence"/>
</dbReference>
<dbReference type="EMBL" id="ADFP01000086">
    <property type="protein sequence ID" value="EFB90319.1"/>
    <property type="molecule type" value="Genomic_DNA"/>
</dbReference>
<reference evidence="1 2" key="1">
    <citation type="submission" date="2009-12" db="EMBL/GenBank/DDBJ databases">
        <authorList>
            <person name="Shrivastava S."/>
            <person name="Madupu R."/>
            <person name="Durkin A.S."/>
            <person name="Torralba M."/>
            <person name="Methe B."/>
            <person name="Sutton G.G."/>
            <person name="Strausberg R.L."/>
            <person name="Nelson K.E."/>
        </authorList>
    </citation>
    <scope>NUCLEOTIDE SEQUENCE [LARGE SCALE GENOMIC DNA]</scope>
    <source>
        <strain evidence="1 2">W5455</strain>
    </source>
</reference>
<organism evidence="1 2">
    <name type="scientific">Pyramidobacter piscolens W5455</name>
    <dbReference type="NCBI Taxonomy" id="352165"/>
    <lineage>
        <taxon>Bacteria</taxon>
        <taxon>Thermotogati</taxon>
        <taxon>Synergistota</taxon>
        <taxon>Synergistia</taxon>
        <taxon>Synergistales</taxon>
        <taxon>Dethiosulfovibrionaceae</taxon>
        <taxon>Pyramidobacter</taxon>
    </lineage>
</organism>
<comment type="caution">
    <text evidence="1">The sequence shown here is derived from an EMBL/GenBank/DDBJ whole genome shotgun (WGS) entry which is preliminary data.</text>
</comment>
<accession>A0ABP2HVZ3</accession>
<name>A0ABP2HVZ3_9BACT</name>
<gene>
    <name evidence="1" type="ORF">HMPREF7215_1231</name>
</gene>